<dbReference type="EMBL" id="JAVDWR010000001">
    <property type="protein sequence ID" value="MDR7119362.1"/>
    <property type="molecule type" value="Genomic_DNA"/>
</dbReference>
<accession>A0ABU1VUH3</accession>
<dbReference type="Proteomes" id="UP001257909">
    <property type="component" value="Unassembled WGS sequence"/>
</dbReference>
<evidence type="ECO:0000313" key="2">
    <source>
        <dbReference type="Proteomes" id="UP001257909"/>
    </source>
</evidence>
<evidence type="ECO:0000313" key="1">
    <source>
        <dbReference type="EMBL" id="MDR7119362.1"/>
    </source>
</evidence>
<proteinExistence type="predicted"/>
<name>A0ABU1VUH3_9GAMM</name>
<dbReference type="RefSeq" id="WP_310273822.1">
    <property type="nucleotide sequence ID" value="NZ_JAVDWR010000001.1"/>
</dbReference>
<organism evidence="1 2">
    <name type="scientific">Rheinheimera soli</name>
    <dbReference type="NCBI Taxonomy" id="443616"/>
    <lineage>
        <taxon>Bacteria</taxon>
        <taxon>Pseudomonadati</taxon>
        <taxon>Pseudomonadota</taxon>
        <taxon>Gammaproteobacteria</taxon>
        <taxon>Chromatiales</taxon>
        <taxon>Chromatiaceae</taxon>
        <taxon>Rheinheimera</taxon>
    </lineage>
</organism>
<sequence>MKKLKFPIFVKPEFSETDVFVFAKASQFEREDVVAGLARLGGQRQPDFFLSYMKSAEVLINHGIETNSLDDVALPVFYLQRHAVELLLKRLICWLYETNEFEENASLGRSIFLSVNKNGKETSTFKGQHDLKSISKVLNSAVALFNTIAVPQVISDVVELIAVFEKQDPTWSRYPTSGTGSKHHDQENPVPLAKIQKYLDLIRDSVVYKANEESTFENHLYDLWLTSARATGHAG</sequence>
<protein>
    <submittedName>
        <fullName evidence="1">Uncharacterized protein</fullName>
    </submittedName>
</protein>
<gene>
    <name evidence="1" type="ORF">J2W69_000277</name>
</gene>
<reference evidence="1 2" key="1">
    <citation type="submission" date="2023-07" db="EMBL/GenBank/DDBJ databases">
        <title>Sorghum-associated microbial communities from plants grown in Nebraska, USA.</title>
        <authorList>
            <person name="Schachtman D."/>
        </authorList>
    </citation>
    <scope>NUCLEOTIDE SEQUENCE [LARGE SCALE GENOMIC DNA]</scope>
    <source>
        <strain evidence="1 2">4138</strain>
    </source>
</reference>
<keyword evidence="2" id="KW-1185">Reference proteome</keyword>
<comment type="caution">
    <text evidence="1">The sequence shown here is derived from an EMBL/GenBank/DDBJ whole genome shotgun (WGS) entry which is preliminary data.</text>
</comment>